<keyword evidence="6 8" id="KW-0472">Membrane</keyword>
<feature type="domain" description="Major facilitator superfamily (MFS) profile" evidence="9">
    <location>
        <begin position="17"/>
        <end position="395"/>
    </location>
</feature>
<keyword evidence="3" id="KW-1003">Cell membrane</keyword>
<dbReference type="Pfam" id="PF07690">
    <property type="entry name" value="MFS_1"/>
    <property type="match status" value="1"/>
</dbReference>
<dbReference type="PANTHER" id="PTHR23513">
    <property type="entry name" value="INTEGRAL MEMBRANE EFFLUX PROTEIN-RELATED"/>
    <property type="match status" value="1"/>
</dbReference>
<dbReference type="SUPFAM" id="SSF103473">
    <property type="entry name" value="MFS general substrate transporter"/>
    <property type="match status" value="1"/>
</dbReference>
<dbReference type="AlphaFoldDB" id="A0A5J5GJY2"/>
<evidence type="ECO:0000256" key="1">
    <source>
        <dbReference type="ARBA" id="ARBA00004651"/>
    </source>
</evidence>
<dbReference type="CDD" id="cd06173">
    <property type="entry name" value="MFS_MefA_like"/>
    <property type="match status" value="1"/>
</dbReference>
<evidence type="ECO:0000256" key="3">
    <source>
        <dbReference type="ARBA" id="ARBA00022475"/>
    </source>
</evidence>
<feature type="transmembrane region" description="Helical" evidence="8">
    <location>
        <begin position="49"/>
        <end position="71"/>
    </location>
</feature>
<dbReference type="InterPro" id="IPR020846">
    <property type="entry name" value="MFS_dom"/>
</dbReference>
<dbReference type="EMBL" id="VYKK01000003">
    <property type="protein sequence ID" value="KAA9008390.1"/>
    <property type="molecule type" value="Genomic_DNA"/>
</dbReference>
<evidence type="ECO:0000259" key="9">
    <source>
        <dbReference type="PROSITE" id="PS50850"/>
    </source>
</evidence>
<evidence type="ECO:0000256" key="7">
    <source>
        <dbReference type="SAM" id="MobiDB-lite"/>
    </source>
</evidence>
<evidence type="ECO:0000256" key="4">
    <source>
        <dbReference type="ARBA" id="ARBA00022692"/>
    </source>
</evidence>
<evidence type="ECO:0000256" key="8">
    <source>
        <dbReference type="SAM" id="Phobius"/>
    </source>
</evidence>
<feature type="transmembrane region" description="Helical" evidence="8">
    <location>
        <begin position="312"/>
        <end position="332"/>
    </location>
</feature>
<comment type="subcellular location">
    <subcellularLocation>
        <location evidence="1">Cell membrane</location>
        <topology evidence="1">Multi-pass membrane protein</topology>
    </subcellularLocation>
</comment>
<comment type="caution">
    <text evidence="10">The sequence shown here is derived from an EMBL/GenBank/DDBJ whole genome shotgun (WGS) entry which is preliminary data.</text>
</comment>
<feature type="region of interest" description="Disordered" evidence="7">
    <location>
        <begin position="398"/>
        <end position="419"/>
    </location>
</feature>
<evidence type="ECO:0000256" key="2">
    <source>
        <dbReference type="ARBA" id="ARBA00022448"/>
    </source>
</evidence>
<sequence length="419" mass="45213">MDQTVKPSYRSLLSLSNYRMLLASQVVSALGDGVYAIALIWIMKEISGSSFLMSVLIASETVPLLIFGLFAGIIVDRGNKKRIMIMCDIARGIMIAFIAAMLMAGLLKPYMLIMASFGAFFTPSRTVAVRTLVPGEQMMQAQSLAQMIQTLVGLVAPAFGALLLHYDASYAFLFNAATFMGSALLLTLIRSRPLVEKSSEKLDRSGFARDFKEGILAVTAHPLLRNLILYLVLINFMLAPTTLLFPLIVGDSTELALFEILFVIGITAGVFSLNLLRRMQRIVLLAAGIALMLAGLGALTWIHHLYAELVCVFIVGLGSPLANVTLQTLFVLKVPQETLGRASSLMKVLLEASRPLSTLLAGVLILSIPVRSFFAIMAVFGMIVLGLMLLNPSIRQESSDLPSPGSPGTAGAVQEKLDA</sequence>
<dbReference type="PROSITE" id="PS50850">
    <property type="entry name" value="MFS"/>
    <property type="match status" value="1"/>
</dbReference>
<dbReference type="InterPro" id="IPR011701">
    <property type="entry name" value="MFS"/>
</dbReference>
<dbReference type="Proteomes" id="UP000367750">
    <property type="component" value="Unassembled WGS sequence"/>
</dbReference>
<dbReference type="PRINTS" id="PR01988">
    <property type="entry name" value="EXPORTERBACE"/>
</dbReference>
<reference evidence="10 11" key="1">
    <citation type="submission" date="2019-09" db="EMBL/GenBank/DDBJ databases">
        <title>Bacillus ochoae sp. nov., Paenibacillus whitsoniae sp. nov., Paenibacillus spiritus sp. nov. Isolated from the Mars Exploration Rover during spacecraft assembly.</title>
        <authorList>
            <person name="Seuylemezian A."/>
            <person name="Vaishampayan P."/>
        </authorList>
    </citation>
    <scope>NUCLEOTIDE SEQUENCE [LARGE SCALE GENOMIC DNA]</scope>
    <source>
        <strain evidence="10 11">MER_111</strain>
    </source>
</reference>
<gene>
    <name evidence="10" type="ORF">F4V43_01165</name>
</gene>
<keyword evidence="4 8" id="KW-0812">Transmembrane</keyword>
<feature type="transmembrane region" description="Helical" evidence="8">
    <location>
        <begin position="170"/>
        <end position="189"/>
    </location>
</feature>
<evidence type="ECO:0000313" key="11">
    <source>
        <dbReference type="Proteomes" id="UP000367750"/>
    </source>
</evidence>
<name>A0A5J5GJY2_9BACL</name>
<dbReference type="GO" id="GO:0005886">
    <property type="term" value="C:plasma membrane"/>
    <property type="evidence" value="ECO:0007669"/>
    <property type="project" value="UniProtKB-SubCell"/>
</dbReference>
<dbReference type="OrthoDB" id="9775268at2"/>
<feature type="transmembrane region" description="Helical" evidence="8">
    <location>
        <begin position="227"/>
        <end position="249"/>
    </location>
</feature>
<proteinExistence type="predicted"/>
<keyword evidence="2" id="KW-0813">Transport</keyword>
<keyword evidence="5 8" id="KW-1133">Transmembrane helix</keyword>
<organism evidence="10 11">
    <name type="scientific">Paenibacillus spiritus</name>
    <dbReference type="NCBI Taxonomy" id="2496557"/>
    <lineage>
        <taxon>Bacteria</taxon>
        <taxon>Bacillati</taxon>
        <taxon>Bacillota</taxon>
        <taxon>Bacilli</taxon>
        <taxon>Bacillales</taxon>
        <taxon>Paenibacillaceae</taxon>
        <taxon>Paenibacillus</taxon>
    </lineage>
</organism>
<dbReference type="InterPro" id="IPR036259">
    <property type="entry name" value="MFS_trans_sf"/>
</dbReference>
<evidence type="ECO:0000313" key="10">
    <source>
        <dbReference type="EMBL" id="KAA9008390.1"/>
    </source>
</evidence>
<dbReference type="Gene3D" id="1.20.1250.20">
    <property type="entry name" value="MFS general substrate transporter like domains"/>
    <property type="match status" value="1"/>
</dbReference>
<feature type="transmembrane region" description="Helical" evidence="8">
    <location>
        <begin position="372"/>
        <end position="390"/>
    </location>
</feature>
<keyword evidence="11" id="KW-1185">Reference proteome</keyword>
<feature type="transmembrane region" description="Helical" evidence="8">
    <location>
        <begin position="255"/>
        <end position="276"/>
    </location>
</feature>
<dbReference type="RefSeq" id="WP_150456412.1">
    <property type="nucleotide sequence ID" value="NZ_VYKK01000003.1"/>
</dbReference>
<protein>
    <submittedName>
        <fullName evidence="10">MFS transporter</fullName>
    </submittedName>
</protein>
<accession>A0A5J5GJY2</accession>
<feature type="transmembrane region" description="Helical" evidence="8">
    <location>
        <begin position="21"/>
        <end position="43"/>
    </location>
</feature>
<evidence type="ECO:0000256" key="6">
    <source>
        <dbReference type="ARBA" id="ARBA00023136"/>
    </source>
</evidence>
<dbReference type="PANTHER" id="PTHR23513:SF18">
    <property type="entry name" value="INTEGRAL MEMBRANE PROTEIN"/>
    <property type="match status" value="1"/>
</dbReference>
<dbReference type="GO" id="GO:0022857">
    <property type="term" value="F:transmembrane transporter activity"/>
    <property type="evidence" value="ECO:0007669"/>
    <property type="project" value="InterPro"/>
</dbReference>
<dbReference type="InterPro" id="IPR022324">
    <property type="entry name" value="Bacilysin_exporter_BacE_put"/>
</dbReference>
<evidence type="ECO:0000256" key="5">
    <source>
        <dbReference type="ARBA" id="ARBA00022989"/>
    </source>
</evidence>
<feature type="transmembrane region" description="Helical" evidence="8">
    <location>
        <begin position="283"/>
        <end position="306"/>
    </location>
</feature>